<name>L7F4M1_STRT8</name>
<sequence>MLLTPSGRRSRYAAVLALTLALVAGVTAWAFTDRSPAAAPPAGRATTSPAELSERLPFYALLQDREGTQRNIVLAQRKLTVACMAKRGFTYRPVAMVSAAATAGEHATPFGPESLADLTPAEPQAPPSEKPESQAFTRALFGDSENRISAKGKLVTVTRPADGCQAEAEKHLLGDQRVRWLELRIQLGEGDKEARQQLEKDPAFRAANARWSTCMRAAGSDAKDPTSLLYGLPRGTDLAKSPAVRADVRCKDETDYLSTAYTRLRAVQQTWLNRHTEALTAWNALQRSQGEIAGEVLGLR</sequence>
<dbReference type="STRING" id="85558.T45_07906"/>
<dbReference type="AlphaFoldDB" id="L7F4M1"/>
<proteinExistence type="predicted"/>
<dbReference type="PATRIC" id="fig|698760.3.peg.5624"/>
<reference evidence="2 3" key="1">
    <citation type="journal article" date="2011" name="Plasmid">
        <title>Streptomyces turgidiscabies Car8 contains a modular pathogenicity island that shares virulence genes with other actinobacterial plant pathogens.</title>
        <authorList>
            <person name="Huguet-Tapia J.C."/>
            <person name="Badger J.H."/>
            <person name="Loria R."/>
            <person name="Pettis G.S."/>
        </authorList>
    </citation>
    <scope>NUCLEOTIDE SEQUENCE [LARGE SCALE GENOMIC DNA]</scope>
    <source>
        <strain evidence="2 3">Car8</strain>
    </source>
</reference>
<evidence type="ECO:0000313" key="2">
    <source>
        <dbReference type="EMBL" id="ELP65565.1"/>
    </source>
</evidence>
<comment type="caution">
    <text evidence="2">The sequence shown here is derived from an EMBL/GenBank/DDBJ whole genome shotgun (WGS) entry which is preliminary data.</text>
</comment>
<dbReference type="GeneID" id="97404982"/>
<dbReference type="Proteomes" id="UP000010931">
    <property type="component" value="Unassembled WGS sequence"/>
</dbReference>
<accession>L7F4M1</accession>
<evidence type="ECO:0000256" key="1">
    <source>
        <dbReference type="SAM" id="MobiDB-lite"/>
    </source>
</evidence>
<dbReference type="EMBL" id="AEJB01000369">
    <property type="protein sequence ID" value="ELP65565.1"/>
    <property type="molecule type" value="Genomic_DNA"/>
</dbReference>
<organism evidence="2 3">
    <name type="scientific">Streptomyces turgidiscabies (strain Car8)</name>
    <dbReference type="NCBI Taxonomy" id="698760"/>
    <lineage>
        <taxon>Bacteria</taxon>
        <taxon>Bacillati</taxon>
        <taxon>Actinomycetota</taxon>
        <taxon>Actinomycetes</taxon>
        <taxon>Kitasatosporales</taxon>
        <taxon>Streptomycetaceae</taxon>
        <taxon>Streptomyces</taxon>
    </lineage>
</organism>
<feature type="region of interest" description="Disordered" evidence="1">
    <location>
        <begin position="108"/>
        <end position="133"/>
    </location>
</feature>
<dbReference type="RefSeq" id="WP_006379381.1">
    <property type="nucleotide sequence ID" value="NZ_AEJB01000369.1"/>
</dbReference>
<gene>
    <name evidence="2" type="ORF">STRTUCAR8_04152</name>
</gene>
<protein>
    <submittedName>
        <fullName evidence="2">Uncharacterized protein</fullName>
    </submittedName>
</protein>
<evidence type="ECO:0000313" key="3">
    <source>
        <dbReference type="Proteomes" id="UP000010931"/>
    </source>
</evidence>
<keyword evidence="3" id="KW-1185">Reference proteome</keyword>